<reference evidence="4" key="1">
    <citation type="submission" date="2017-02" db="EMBL/GenBank/DDBJ databases">
        <authorList>
            <person name="Varghese N."/>
            <person name="Submissions S."/>
        </authorList>
    </citation>
    <scope>NUCLEOTIDE SEQUENCE [LARGE SCALE GENOMIC DNA]</scope>
    <source>
        <strain evidence="4">ATCC 35199</strain>
    </source>
</reference>
<gene>
    <name evidence="3" type="ORF">SAMN02745120_0179</name>
</gene>
<protein>
    <submittedName>
        <fullName evidence="3">Glycine cleavage system T protein (Aminomethyltransferase)</fullName>
    </submittedName>
</protein>
<evidence type="ECO:0000313" key="4">
    <source>
        <dbReference type="Proteomes" id="UP000243406"/>
    </source>
</evidence>
<evidence type="ECO:0000313" key="3">
    <source>
        <dbReference type="EMBL" id="SKB24780.1"/>
    </source>
</evidence>
<dbReference type="Proteomes" id="UP000243406">
    <property type="component" value="Unassembled WGS sequence"/>
</dbReference>
<name>A0A1T4ZQ23_9FIRM</name>
<dbReference type="PANTHER" id="PTHR43757">
    <property type="entry name" value="AMINOMETHYLTRANSFERASE"/>
    <property type="match status" value="1"/>
</dbReference>
<dbReference type="GO" id="GO:0008168">
    <property type="term" value="F:methyltransferase activity"/>
    <property type="evidence" value="ECO:0007669"/>
    <property type="project" value="UniProtKB-KW"/>
</dbReference>
<sequence length="445" mass="50483">MFSIDSSINQGAPLLFNFGNSTYAPLMFTSPQDELLACRNGAWLGCMLTLSPVYDISGPDVVKLMNYVSVNRDYAKLKVGGSRHTILCNEKGQMLADGVLMRLEEDLYRSYWLAPVLAYYVETLGFNVQGKWVYDEFFLQIDGPRSLEIMEKVSGTNIHDLKFAQHKFIEIKGIPTSIHRLGMSGSLAYEMHGAMKDIDTVYNAIVEAGQEFGIKRLGLVNYCRNHTQGGYPNQYIHFYYPFLINGEGMKQYVLDHMGYNVQFGQYKFYGSASDDIQNAFVTPFDVKWDYLINYDHDFIGKEALLKLKENPPRTVVTLEWDAEDVAKVFVSQFMGKDIAPCDDISGVADGALTDPFVISKVIKDGSMIGVASGRLKDFYHQKMISLAFIDRKYANEGEELSVLWGTDPNTAMPIKVTVARFPYFNEEYRNETFDVEKIPHPNFNK</sequence>
<dbReference type="RefSeq" id="WP_079588189.1">
    <property type="nucleotide sequence ID" value="NZ_FUYN01000001.1"/>
</dbReference>
<proteinExistence type="predicted"/>
<dbReference type="InterPro" id="IPR006222">
    <property type="entry name" value="GCVT_N"/>
</dbReference>
<evidence type="ECO:0000259" key="2">
    <source>
        <dbReference type="Pfam" id="PF01571"/>
    </source>
</evidence>
<dbReference type="Pfam" id="PF01571">
    <property type="entry name" value="GCV_T"/>
    <property type="match status" value="1"/>
</dbReference>
<accession>A0A1T4ZQ23</accession>
<dbReference type="OrthoDB" id="9774591at2"/>
<dbReference type="InterPro" id="IPR028896">
    <property type="entry name" value="GcvT/YgfZ/DmdA"/>
</dbReference>
<keyword evidence="4" id="KW-1185">Reference proteome</keyword>
<evidence type="ECO:0000256" key="1">
    <source>
        <dbReference type="PIRSR" id="PIRSR006487-1"/>
    </source>
</evidence>
<dbReference type="PIRSF" id="PIRSF006487">
    <property type="entry name" value="GcvT"/>
    <property type="match status" value="1"/>
</dbReference>
<dbReference type="Gene3D" id="3.30.1360.120">
    <property type="entry name" value="Probable tRNA modification gtpase trme, domain 1"/>
    <property type="match status" value="1"/>
</dbReference>
<dbReference type="GO" id="GO:0032259">
    <property type="term" value="P:methylation"/>
    <property type="evidence" value="ECO:0007669"/>
    <property type="project" value="UniProtKB-KW"/>
</dbReference>
<feature type="binding site" evidence="1">
    <location>
        <position position="190"/>
    </location>
    <ligand>
        <name>substrate</name>
    </ligand>
</feature>
<organism evidence="3 4">
    <name type="scientific">Acetoanaerobium noterae</name>
    <dbReference type="NCBI Taxonomy" id="745369"/>
    <lineage>
        <taxon>Bacteria</taxon>
        <taxon>Bacillati</taxon>
        <taxon>Bacillota</taxon>
        <taxon>Clostridia</taxon>
        <taxon>Peptostreptococcales</taxon>
        <taxon>Filifactoraceae</taxon>
        <taxon>Acetoanaerobium</taxon>
    </lineage>
</organism>
<keyword evidence="3" id="KW-0808">Transferase</keyword>
<dbReference type="PANTHER" id="PTHR43757:SF2">
    <property type="entry name" value="AMINOMETHYLTRANSFERASE, MITOCHONDRIAL"/>
    <property type="match status" value="1"/>
</dbReference>
<dbReference type="EMBL" id="FUYN01000001">
    <property type="protein sequence ID" value="SKB24780.1"/>
    <property type="molecule type" value="Genomic_DNA"/>
</dbReference>
<dbReference type="SUPFAM" id="SSF103025">
    <property type="entry name" value="Folate-binding domain"/>
    <property type="match status" value="1"/>
</dbReference>
<feature type="domain" description="GCVT N-terminal" evidence="2">
    <location>
        <begin position="25"/>
        <end position="219"/>
    </location>
</feature>
<dbReference type="InterPro" id="IPR027266">
    <property type="entry name" value="TrmE/GcvT-like"/>
</dbReference>
<keyword evidence="3" id="KW-0489">Methyltransferase</keyword>
<dbReference type="AlphaFoldDB" id="A0A1T4ZQ23"/>